<evidence type="ECO:0000256" key="2">
    <source>
        <dbReference type="SAM" id="MobiDB-lite"/>
    </source>
</evidence>
<dbReference type="InterPro" id="IPR044399">
    <property type="entry name" value="Mb-like_M"/>
</dbReference>
<dbReference type="PANTHER" id="PTHR10582:SF2">
    <property type="entry name" value="INACTIVE"/>
    <property type="match status" value="1"/>
</dbReference>
<proteinExistence type="predicted"/>
<keyword evidence="3" id="KW-1133">Transmembrane helix</keyword>
<feature type="transmembrane region" description="Helical" evidence="3">
    <location>
        <begin position="966"/>
        <end position="988"/>
    </location>
</feature>
<sequence>MFAGEGQEEEEERGQDQEEDLDSNKPEANVRRLSRETPLQASGGTASSGDQRQHAEVEQAEEHGAPGTEGHEAEDGVLTPHLMSDAGGEEGGEGDGIVNLEQTEILRVMKESLQRVVKAGTKNENVGTLIYDNILRFVTDSEFFTNLGKAVLQRAFMDMMAHIMAFTGDATFASECIPWIALRHVHYGVPLEALPAARQALLQAMEQLSGDAWDATIETLWGDAYDKSAKMLADGIVQMSTRLKTLKSDWEVVTQQLGMEALSAKVSANLVVASMHNSPTGKGGLSGKQGLAQDVCALIEFLVNSIQDLNKLRGVVCVIGIPWGEVFSHYKTVPNLEKIQDVVMITMQVGLGVDEGGAWLRDAWKWLWGLAVQEKSERWTSQDKDRMLQGWQAVESVVIRRLAKEAPDSAAARDFYADDDDRGPKQVGIAGDDPEGEKALIEDKDGISSSAAARRLRQQALKERLEQSYPIKVEVCKAIVDRFFDRVVQAPTVLKVFDKRRELYDQVFEEMTKRFMAYNSKPDQIWVDDPELALRHINFGVMPADLKIFSLIFQQAFADIAGNDWHPAYRAAWARFFNISTTGLSEVILAALHPITKALVLGSYPDLLEALGQAPRGKRSEWCCSVTIKGETRSPIYWMIEMGRVNLCSLLLQDILSLKANKSGVYYGRDVLWRTHGYRLVETLCQDAPVLIETLLDGHMWVSDLVSMRKRRVIFYVRELWGDLRLQGRSNVAAHPVMMYITEEKWRLFAKSIFVQQRLLYLLFAVSFSLGFAWLKPTMPLGAFLCRIVAVVSGAAIAGFEIVQSVRQFLNGYVTKSRLPVHLTTGWTIINLLVFALVLLEFVMEAGTAGFSDVLANRNSAALEDSPESNPTLAMILIWSSLVQTTLIFRPVMKLVLLLSHLLVKLVLYGVFLILVTFGFASALFLVGFNTSTFGDFGDALTALLAFVAGNFTFDFRSDIAATSVTALLILYMFIMYLLLLKVLVAIFGEAAVLLQKKVDDEVCLARMRLVGEIENSCTPKFLEKVNDRINFNEKLCFDDELEKGPDGGIAIDMPGEFLGPGYAERGRCNRILRYDCEGGAEVPWPREPIKSDQQQDENQSDMAQQQVNNAVDGLGKLVKGVTNSLNRIIRIMKSSGNIGDGNSDLLSSKTGNTGKTSEK</sequence>
<dbReference type="GO" id="GO:0098703">
    <property type="term" value="P:calcium ion import across plasma membrane"/>
    <property type="evidence" value="ECO:0007669"/>
    <property type="project" value="TreeGrafter"/>
</dbReference>
<organism evidence="4">
    <name type="scientific">Chromera velia CCMP2878</name>
    <dbReference type="NCBI Taxonomy" id="1169474"/>
    <lineage>
        <taxon>Eukaryota</taxon>
        <taxon>Sar</taxon>
        <taxon>Alveolata</taxon>
        <taxon>Colpodellida</taxon>
        <taxon>Chromeraceae</taxon>
        <taxon>Chromera</taxon>
    </lineage>
</organism>
<feature type="compositionally biased region" description="Polar residues" evidence="2">
    <location>
        <begin position="1145"/>
        <end position="1160"/>
    </location>
</feature>
<dbReference type="PANTHER" id="PTHR10582">
    <property type="entry name" value="TRANSIENT RECEPTOR POTENTIAL ION CHANNEL PROTEIN"/>
    <property type="match status" value="1"/>
</dbReference>
<feature type="compositionally biased region" description="Basic and acidic residues" evidence="2">
    <location>
        <begin position="51"/>
        <end position="74"/>
    </location>
</feature>
<keyword evidence="3" id="KW-0472">Membrane</keyword>
<feature type="region of interest" description="Disordered" evidence="2">
    <location>
        <begin position="413"/>
        <end position="436"/>
    </location>
</feature>
<dbReference type="CDD" id="cd01040">
    <property type="entry name" value="Mb-like"/>
    <property type="match status" value="1"/>
</dbReference>
<dbReference type="GO" id="GO:0019825">
    <property type="term" value="F:oxygen binding"/>
    <property type="evidence" value="ECO:0007669"/>
    <property type="project" value="InterPro"/>
</dbReference>
<feature type="transmembrane region" description="Helical" evidence="3">
    <location>
        <begin position="781"/>
        <end position="803"/>
    </location>
</feature>
<dbReference type="EMBL" id="CDMZ01004946">
    <property type="protein sequence ID" value="CEM51431.1"/>
    <property type="molecule type" value="Genomic_DNA"/>
</dbReference>
<dbReference type="GO" id="GO:0020037">
    <property type="term" value="F:heme binding"/>
    <property type="evidence" value="ECO:0007669"/>
    <property type="project" value="InterPro"/>
</dbReference>
<dbReference type="InterPro" id="IPR024862">
    <property type="entry name" value="TRPV"/>
</dbReference>
<feature type="compositionally biased region" description="Acidic residues" evidence="2">
    <location>
        <begin position="1"/>
        <end position="21"/>
    </location>
</feature>
<feature type="transmembrane region" description="Helical" evidence="3">
    <location>
        <begin position="902"/>
        <end position="925"/>
    </location>
</feature>
<feature type="transmembrane region" description="Helical" evidence="3">
    <location>
        <begin position="937"/>
        <end position="954"/>
    </location>
</feature>
<keyword evidence="3" id="KW-0812">Transmembrane</keyword>
<feature type="region of interest" description="Disordered" evidence="2">
    <location>
        <begin position="1"/>
        <end position="96"/>
    </location>
</feature>
<evidence type="ECO:0000313" key="4">
    <source>
        <dbReference type="EMBL" id="CEM51431.1"/>
    </source>
</evidence>
<accession>A0A0G4I3B4</accession>
<name>A0A0G4I3B4_9ALVE</name>
<dbReference type="SUPFAM" id="SSF46458">
    <property type="entry name" value="Globin-like"/>
    <property type="match status" value="2"/>
</dbReference>
<feature type="transmembrane region" description="Helical" evidence="3">
    <location>
        <begin position="759"/>
        <end position="775"/>
    </location>
</feature>
<gene>
    <name evidence="4" type="ORF">Cvel_10615</name>
</gene>
<dbReference type="PhylomeDB" id="A0A0G4I3B4"/>
<feature type="transmembrane region" description="Helical" evidence="3">
    <location>
        <begin position="824"/>
        <end position="844"/>
    </location>
</feature>
<reference evidence="4" key="1">
    <citation type="submission" date="2014-11" db="EMBL/GenBank/DDBJ databases">
        <authorList>
            <person name="Otto D Thomas"/>
            <person name="Naeem Raeece"/>
        </authorList>
    </citation>
    <scope>NUCLEOTIDE SEQUENCE</scope>
</reference>
<dbReference type="Gene3D" id="1.10.490.10">
    <property type="entry name" value="Globins"/>
    <property type="match status" value="2"/>
</dbReference>
<dbReference type="AlphaFoldDB" id="A0A0G4I3B4"/>
<dbReference type="InterPro" id="IPR012292">
    <property type="entry name" value="Globin/Proto"/>
</dbReference>
<feature type="region of interest" description="Disordered" evidence="2">
    <location>
        <begin position="1084"/>
        <end position="1104"/>
    </location>
</feature>
<feature type="region of interest" description="Disordered" evidence="2">
    <location>
        <begin position="1134"/>
        <end position="1160"/>
    </location>
</feature>
<protein>
    <recommendedName>
        <fullName evidence="5">Globin family profile domain-containing protein</fullName>
    </recommendedName>
</protein>
<dbReference type="VEuPathDB" id="CryptoDB:Cvel_10615"/>
<keyword evidence="1" id="KW-0677">Repeat</keyword>
<evidence type="ECO:0008006" key="5">
    <source>
        <dbReference type="Google" id="ProtNLM"/>
    </source>
</evidence>
<dbReference type="InterPro" id="IPR009050">
    <property type="entry name" value="Globin-like_sf"/>
</dbReference>
<evidence type="ECO:0000256" key="1">
    <source>
        <dbReference type="ARBA" id="ARBA00022737"/>
    </source>
</evidence>
<feature type="compositionally biased region" description="Basic and acidic residues" evidence="2">
    <location>
        <begin position="22"/>
        <end position="35"/>
    </location>
</feature>
<evidence type="ECO:0000256" key="3">
    <source>
        <dbReference type="SAM" id="Phobius"/>
    </source>
</evidence>
<feature type="compositionally biased region" description="Polar residues" evidence="2">
    <location>
        <begin position="37"/>
        <end position="50"/>
    </location>
</feature>
<dbReference type="GO" id="GO:0005216">
    <property type="term" value="F:monoatomic ion channel activity"/>
    <property type="evidence" value="ECO:0007669"/>
    <property type="project" value="InterPro"/>
</dbReference>
<dbReference type="GO" id="GO:0005886">
    <property type="term" value="C:plasma membrane"/>
    <property type="evidence" value="ECO:0007669"/>
    <property type="project" value="TreeGrafter"/>
</dbReference>